<evidence type="ECO:0000313" key="2">
    <source>
        <dbReference type="Proteomes" id="UP000276776"/>
    </source>
</evidence>
<dbReference type="OrthoDB" id="5850094at2759"/>
<dbReference type="EMBL" id="UYYF01005330">
    <property type="protein sequence ID" value="VDN08466.1"/>
    <property type="molecule type" value="Genomic_DNA"/>
</dbReference>
<name>A0A0N5DC49_THECL</name>
<gene>
    <name evidence="1" type="ORF">TCLT_LOCUS10750</name>
</gene>
<proteinExistence type="predicted"/>
<dbReference type="WBParaSite" id="TCLT_0001076801-mRNA-1">
    <property type="protein sequence ID" value="TCLT_0001076801-mRNA-1"/>
    <property type="gene ID" value="TCLT_0001076801"/>
</dbReference>
<organism evidence="3">
    <name type="scientific">Thelazia callipaeda</name>
    <name type="common">Oriental eyeworm</name>
    <name type="synonym">Parasitic nematode</name>
    <dbReference type="NCBI Taxonomy" id="103827"/>
    <lineage>
        <taxon>Eukaryota</taxon>
        <taxon>Metazoa</taxon>
        <taxon>Ecdysozoa</taxon>
        <taxon>Nematoda</taxon>
        <taxon>Chromadorea</taxon>
        <taxon>Rhabditida</taxon>
        <taxon>Spirurina</taxon>
        <taxon>Spiruromorpha</taxon>
        <taxon>Thelazioidea</taxon>
        <taxon>Thelaziidae</taxon>
        <taxon>Thelazia</taxon>
    </lineage>
</organism>
<reference evidence="3" key="1">
    <citation type="submission" date="2017-02" db="UniProtKB">
        <authorList>
            <consortium name="WormBaseParasite"/>
        </authorList>
    </citation>
    <scope>IDENTIFICATION</scope>
</reference>
<sequence>MILELSYSDGNFTCKELRDNRHYRSPGSRKLTDIIGVNTGGPGSRRLGEIGHTPEEYAKFKDLVERMLTFDPRERIEPLAAVKHPFFSRKADDSGHMGSNSVSHSRILQAIAVSNNVQPTSRATIVAFTNSYHKCHYCKEHLLSTFVPHRCHILIDCWTGLAVTFTSEASFFSSQLSFRWKLPETVKPFEEELDALYLKARNIYLRLELKRKLAFLFPAMNHREICIFGSLLSRSVLTTGHANLHAPISTPMLPIHYANYSTRFGCRSRLSDQYNHLGGHTQQSPPIKQSIVLKVEV</sequence>
<reference evidence="1 2" key="2">
    <citation type="submission" date="2018-11" db="EMBL/GenBank/DDBJ databases">
        <authorList>
            <consortium name="Pathogen Informatics"/>
        </authorList>
    </citation>
    <scope>NUCLEOTIDE SEQUENCE [LARGE SCALE GENOMIC DNA]</scope>
</reference>
<accession>A0A0N5DC49</accession>
<dbReference type="InterPro" id="IPR011009">
    <property type="entry name" value="Kinase-like_dom_sf"/>
</dbReference>
<dbReference type="AlphaFoldDB" id="A0A0N5DC49"/>
<protein>
    <submittedName>
        <fullName evidence="3">Dual-specificity kinase</fullName>
    </submittedName>
</protein>
<dbReference type="Proteomes" id="UP000276776">
    <property type="component" value="Unassembled WGS sequence"/>
</dbReference>
<dbReference type="Gene3D" id="1.10.510.10">
    <property type="entry name" value="Transferase(Phosphotransferase) domain 1"/>
    <property type="match status" value="1"/>
</dbReference>
<keyword evidence="2" id="KW-1185">Reference proteome</keyword>
<dbReference type="SUPFAM" id="SSF56112">
    <property type="entry name" value="Protein kinase-like (PK-like)"/>
    <property type="match status" value="1"/>
</dbReference>
<evidence type="ECO:0000313" key="3">
    <source>
        <dbReference type="WBParaSite" id="TCLT_0001076801-mRNA-1"/>
    </source>
</evidence>
<evidence type="ECO:0000313" key="1">
    <source>
        <dbReference type="EMBL" id="VDN08466.1"/>
    </source>
</evidence>
<dbReference type="STRING" id="103827.A0A0N5DC49"/>